<dbReference type="AlphaFoldDB" id="A0A409VH02"/>
<dbReference type="SUPFAM" id="SSF52047">
    <property type="entry name" value="RNI-like"/>
    <property type="match status" value="1"/>
</dbReference>
<keyword evidence="3" id="KW-1185">Reference proteome</keyword>
<comment type="caution">
    <text evidence="2">The sequence shown here is derived from an EMBL/GenBank/DDBJ whole genome shotgun (WGS) entry which is preliminary data.</text>
</comment>
<dbReference type="InterPro" id="IPR032675">
    <property type="entry name" value="LRR_dom_sf"/>
</dbReference>
<sequence>MTRLLLLAAPHLRSLALIVSSPFQSTALISRLFRTSFPNMIDLTISGFYPFPSSAGKFPKLKSLHLNGNTNPVGLFQTNCLTKSCPSLRSLYISGLQVAGPFAMELHEALKGRDNVENERDVDTHDLPPVELPKSIQRIVVQAGIPGDGVTPSAALARLKHKVMMERLGEVESSSIPNVGGVLFAVRKSGDVGPSDIYRSWIENIG</sequence>
<dbReference type="OrthoDB" id="3256367at2759"/>
<name>A0A409VH02_9AGAR</name>
<gene>
    <name evidence="2" type="ORF">CVT24_010802</name>
</gene>
<proteinExistence type="predicted"/>
<dbReference type="Proteomes" id="UP000284842">
    <property type="component" value="Unassembled WGS sequence"/>
</dbReference>
<protein>
    <submittedName>
        <fullName evidence="2">Uncharacterized protein</fullName>
    </submittedName>
</protein>
<evidence type="ECO:0000256" key="1">
    <source>
        <dbReference type="SAM" id="SignalP"/>
    </source>
</evidence>
<dbReference type="Gene3D" id="3.80.10.10">
    <property type="entry name" value="Ribonuclease Inhibitor"/>
    <property type="match status" value="1"/>
</dbReference>
<evidence type="ECO:0000313" key="2">
    <source>
        <dbReference type="EMBL" id="PPQ65505.1"/>
    </source>
</evidence>
<feature type="chain" id="PRO_5019174132" evidence="1">
    <location>
        <begin position="17"/>
        <end position="206"/>
    </location>
</feature>
<reference evidence="2 3" key="1">
    <citation type="journal article" date="2018" name="Evol. Lett.">
        <title>Horizontal gene cluster transfer increased hallucinogenic mushroom diversity.</title>
        <authorList>
            <person name="Reynolds H.T."/>
            <person name="Vijayakumar V."/>
            <person name="Gluck-Thaler E."/>
            <person name="Korotkin H.B."/>
            <person name="Matheny P.B."/>
            <person name="Slot J.C."/>
        </authorList>
    </citation>
    <scope>NUCLEOTIDE SEQUENCE [LARGE SCALE GENOMIC DNA]</scope>
    <source>
        <strain evidence="2 3">2629</strain>
    </source>
</reference>
<dbReference type="STRING" id="181874.A0A409VH02"/>
<accession>A0A409VH02</accession>
<evidence type="ECO:0000313" key="3">
    <source>
        <dbReference type="Proteomes" id="UP000284842"/>
    </source>
</evidence>
<keyword evidence="1" id="KW-0732">Signal</keyword>
<dbReference type="EMBL" id="NHTK01006064">
    <property type="protein sequence ID" value="PPQ65505.1"/>
    <property type="molecule type" value="Genomic_DNA"/>
</dbReference>
<organism evidence="2 3">
    <name type="scientific">Panaeolus cyanescens</name>
    <dbReference type="NCBI Taxonomy" id="181874"/>
    <lineage>
        <taxon>Eukaryota</taxon>
        <taxon>Fungi</taxon>
        <taxon>Dikarya</taxon>
        <taxon>Basidiomycota</taxon>
        <taxon>Agaricomycotina</taxon>
        <taxon>Agaricomycetes</taxon>
        <taxon>Agaricomycetidae</taxon>
        <taxon>Agaricales</taxon>
        <taxon>Agaricineae</taxon>
        <taxon>Galeropsidaceae</taxon>
        <taxon>Panaeolus</taxon>
    </lineage>
</organism>
<dbReference type="InParanoid" id="A0A409VH02"/>
<feature type="signal peptide" evidence="1">
    <location>
        <begin position="1"/>
        <end position="16"/>
    </location>
</feature>